<dbReference type="InterPro" id="IPR006527">
    <property type="entry name" value="F-box-assoc_dom_typ1"/>
</dbReference>
<keyword evidence="3" id="KW-1185">Reference proteome</keyword>
<dbReference type="InterPro" id="IPR017451">
    <property type="entry name" value="F-box-assoc_interact_dom"/>
</dbReference>
<proteinExistence type="predicted"/>
<dbReference type="Pfam" id="PF07734">
    <property type="entry name" value="FBA_1"/>
    <property type="match status" value="1"/>
</dbReference>
<evidence type="ECO:0000313" key="3">
    <source>
        <dbReference type="Proteomes" id="UP001642360"/>
    </source>
</evidence>
<dbReference type="SUPFAM" id="SSF81383">
    <property type="entry name" value="F-box domain"/>
    <property type="match status" value="1"/>
</dbReference>
<dbReference type="PANTHER" id="PTHR31672">
    <property type="entry name" value="BNACNNG10540D PROTEIN"/>
    <property type="match status" value="1"/>
</dbReference>
<dbReference type="PROSITE" id="PS50181">
    <property type="entry name" value="FBOX"/>
    <property type="match status" value="1"/>
</dbReference>
<comment type="caution">
    <text evidence="2">The sequence shown here is derived from an EMBL/GenBank/DDBJ whole genome shotgun (WGS) entry which is preliminary data.</text>
</comment>
<dbReference type="Proteomes" id="UP001642360">
    <property type="component" value="Unassembled WGS sequence"/>
</dbReference>
<dbReference type="InterPro" id="IPR036047">
    <property type="entry name" value="F-box-like_dom_sf"/>
</dbReference>
<dbReference type="InterPro" id="IPR001810">
    <property type="entry name" value="F-box_dom"/>
</dbReference>
<dbReference type="EMBL" id="CAUOFW020000001">
    <property type="protein sequence ID" value="CAK9133250.1"/>
    <property type="molecule type" value="Genomic_DNA"/>
</dbReference>
<dbReference type="Gene3D" id="1.20.1280.50">
    <property type="match status" value="1"/>
</dbReference>
<protein>
    <recommendedName>
        <fullName evidence="1">F-box domain-containing protein</fullName>
    </recommendedName>
</protein>
<reference evidence="2 3" key="1">
    <citation type="submission" date="2024-02" db="EMBL/GenBank/DDBJ databases">
        <authorList>
            <person name="Vignale AGUSTIN F."/>
            <person name="Sosa J E."/>
            <person name="Modenutti C."/>
        </authorList>
    </citation>
    <scope>NUCLEOTIDE SEQUENCE [LARGE SCALE GENOMIC DNA]</scope>
</reference>
<dbReference type="PANTHER" id="PTHR31672:SF10">
    <property type="entry name" value="F-BOX DOMAIN-CONTAINING PROTEIN"/>
    <property type="match status" value="1"/>
</dbReference>
<dbReference type="AlphaFoldDB" id="A0ABC8QKV1"/>
<dbReference type="SMART" id="SM00256">
    <property type="entry name" value="FBOX"/>
    <property type="match status" value="1"/>
</dbReference>
<evidence type="ECO:0000259" key="1">
    <source>
        <dbReference type="PROSITE" id="PS50181"/>
    </source>
</evidence>
<dbReference type="InterPro" id="IPR050796">
    <property type="entry name" value="SCF_F-box_component"/>
</dbReference>
<dbReference type="NCBIfam" id="TIGR01640">
    <property type="entry name" value="F_box_assoc_1"/>
    <property type="match status" value="1"/>
</dbReference>
<name>A0ABC8QKV1_9AQUA</name>
<sequence>MSDYFPGEVLIEILSKLPAKSLLRFRCVSKSWSSLISSSDFITTHLTHSTTTPPQLLIKHFSLTSNQENYSLYSDSSATLENPLYFKCPFKPRSKTFFRLVSTCHGLLCLSDDLFGYAYTLILWNPSIRKYFTLPKPRVCFDTHGPYMFSLGFGFDLKTKDYKVVRIAYLQHKPGSWEPSAGVDSLMYGTEKGYLVPPEVEVFSLSTGSWKPINSNVPPYNMVEYCWSSVFVNGTIHWLGYSHRKDRDHSYCNVIMGFNVGDEILKDINLPKLLVYAYPLNLSISVCGEMITVFQYDNRLKSKRCYVWIMKEYGVVESWSKQFTIEIPGLGRGVSLGFRTTGELLIARSDGKLVLYNPKSKGVKKKGIRGGRDSYYVGNYVESLVLLDRGSQMDSYDEAMFEEEPNISGEDGAMADLLERNSFMHYAFAAVFLNH</sequence>
<organism evidence="2 3">
    <name type="scientific">Ilex paraguariensis</name>
    <name type="common">yerba mate</name>
    <dbReference type="NCBI Taxonomy" id="185542"/>
    <lineage>
        <taxon>Eukaryota</taxon>
        <taxon>Viridiplantae</taxon>
        <taxon>Streptophyta</taxon>
        <taxon>Embryophyta</taxon>
        <taxon>Tracheophyta</taxon>
        <taxon>Spermatophyta</taxon>
        <taxon>Magnoliopsida</taxon>
        <taxon>eudicotyledons</taxon>
        <taxon>Gunneridae</taxon>
        <taxon>Pentapetalae</taxon>
        <taxon>asterids</taxon>
        <taxon>campanulids</taxon>
        <taxon>Aquifoliales</taxon>
        <taxon>Aquifoliaceae</taxon>
        <taxon>Ilex</taxon>
    </lineage>
</organism>
<dbReference type="Pfam" id="PF00646">
    <property type="entry name" value="F-box"/>
    <property type="match status" value="1"/>
</dbReference>
<gene>
    <name evidence="2" type="ORF">ILEXP_LOCUS125</name>
</gene>
<accession>A0ABC8QKV1</accession>
<evidence type="ECO:0000313" key="2">
    <source>
        <dbReference type="EMBL" id="CAK9133250.1"/>
    </source>
</evidence>
<feature type="domain" description="F-box" evidence="1">
    <location>
        <begin position="1"/>
        <end position="46"/>
    </location>
</feature>